<reference evidence="3" key="1">
    <citation type="journal article" date="2019" name="Int. J. Syst. Evol. Microbiol.">
        <title>The Global Catalogue of Microorganisms (GCM) 10K type strain sequencing project: providing services to taxonomists for standard genome sequencing and annotation.</title>
        <authorList>
            <consortium name="The Broad Institute Genomics Platform"/>
            <consortium name="The Broad Institute Genome Sequencing Center for Infectious Disease"/>
            <person name="Wu L."/>
            <person name="Ma J."/>
        </authorList>
    </citation>
    <scope>NUCLEOTIDE SEQUENCE [LARGE SCALE GENOMIC DNA]</scope>
    <source>
        <strain evidence="3">JCM 17738</strain>
    </source>
</reference>
<keyword evidence="3" id="KW-1185">Reference proteome</keyword>
<accession>A0ABP8K195</accession>
<evidence type="ECO:0000256" key="1">
    <source>
        <dbReference type="SAM" id="MobiDB-lite"/>
    </source>
</evidence>
<dbReference type="Proteomes" id="UP001500390">
    <property type="component" value="Unassembled WGS sequence"/>
</dbReference>
<dbReference type="RefSeq" id="WP_159899759.1">
    <property type="nucleotide sequence ID" value="NZ_BAABFX010000033.1"/>
</dbReference>
<evidence type="ECO:0000313" key="3">
    <source>
        <dbReference type="Proteomes" id="UP001500390"/>
    </source>
</evidence>
<comment type="caution">
    <text evidence="2">The sequence shown here is derived from an EMBL/GenBank/DDBJ whole genome shotgun (WGS) entry which is preliminary data.</text>
</comment>
<evidence type="ECO:0008006" key="4">
    <source>
        <dbReference type="Google" id="ProtNLM"/>
    </source>
</evidence>
<sequence length="121" mass="13053">MASKTPTGLKAAGRRLWRSVVDEYELEEHEAALLLQACRIVDRLDGIDVELEGAALVVPGERGSTKAHPLLGEQRGQMLALSRLLASLRLPSGDQEAGEGLRRPQRRGASRGAYGIRGAVQ</sequence>
<feature type="region of interest" description="Disordered" evidence="1">
    <location>
        <begin position="93"/>
        <end position="121"/>
    </location>
</feature>
<dbReference type="EMBL" id="BAABFX010000033">
    <property type="protein sequence ID" value="GAA4399076.1"/>
    <property type="molecule type" value="Genomic_DNA"/>
</dbReference>
<gene>
    <name evidence="2" type="ORF">GCM10023153_24710</name>
</gene>
<proteinExistence type="predicted"/>
<name>A0ABP8K195_9MICO</name>
<evidence type="ECO:0000313" key="2">
    <source>
        <dbReference type="EMBL" id="GAA4399076.1"/>
    </source>
</evidence>
<organism evidence="2 3">
    <name type="scientific">Ornithinibacter aureus</name>
    <dbReference type="NCBI Taxonomy" id="622664"/>
    <lineage>
        <taxon>Bacteria</taxon>
        <taxon>Bacillati</taxon>
        <taxon>Actinomycetota</taxon>
        <taxon>Actinomycetes</taxon>
        <taxon>Micrococcales</taxon>
        <taxon>Intrasporangiaceae</taxon>
        <taxon>Ornithinibacter</taxon>
    </lineage>
</organism>
<protein>
    <recommendedName>
        <fullName evidence="4">Terminase</fullName>
    </recommendedName>
</protein>